<dbReference type="Proteomes" id="UP001152320">
    <property type="component" value="Chromosome 17"/>
</dbReference>
<dbReference type="AlphaFoldDB" id="A0A9Q0YMS3"/>
<sequence>MWNLGKTNWNQLKPVELVNWVQLEFELGIYPNPLPACLDKSPYKSWNLSGFRESIFKSEVIKARRLVFPILGLLRATTLHAQPRNISLNLA</sequence>
<comment type="caution">
    <text evidence="1">The sequence shown here is derived from an EMBL/GenBank/DDBJ whole genome shotgun (WGS) entry which is preliminary data.</text>
</comment>
<name>A0A9Q0YMS3_HOLLE</name>
<keyword evidence="2" id="KW-1185">Reference proteome</keyword>
<dbReference type="EMBL" id="JAIZAY010000017">
    <property type="protein sequence ID" value="KAJ8025363.1"/>
    <property type="molecule type" value="Genomic_DNA"/>
</dbReference>
<reference evidence="1" key="1">
    <citation type="submission" date="2021-10" db="EMBL/GenBank/DDBJ databases">
        <title>Tropical sea cucumber genome reveals ecological adaptation and Cuvierian tubules defense mechanism.</title>
        <authorList>
            <person name="Chen T."/>
        </authorList>
    </citation>
    <scope>NUCLEOTIDE SEQUENCE</scope>
    <source>
        <strain evidence="1">Nanhai2018</strain>
        <tissue evidence="1">Muscle</tissue>
    </source>
</reference>
<proteinExistence type="predicted"/>
<organism evidence="1 2">
    <name type="scientific">Holothuria leucospilota</name>
    <name type="common">Black long sea cucumber</name>
    <name type="synonym">Mertensiothuria leucospilota</name>
    <dbReference type="NCBI Taxonomy" id="206669"/>
    <lineage>
        <taxon>Eukaryota</taxon>
        <taxon>Metazoa</taxon>
        <taxon>Echinodermata</taxon>
        <taxon>Eleutherozoa</taxon>
        <taxon>Echinozoa</taxon>
        <taxon>Holothuroidea</taxon>
        <taxon>Aspidochirotacea</taxon>
        <taxon>Aspidochirotida</taxon>
        <taxon>Holothuriidae</taxon>
        <taxon>Holothuria</taxon>
    </lineage>
</organism>
<evidence type="ECO:0000313" key="1">
    <source>
        <dbReference type="EMBL" id="KAJ8025363.1"/>
    </source>
</evidence>
<evidence type="ECO:0000313" key="2">
    <source>
        <dbReference type="Proteomes" id="UP001152320"/>
    </source>
</evidence>
<gene>
    <name evidence="1" type="ORF">HOLleu_32901</name>
</gene>
<protein>
    <submittedName>
        <fullName evidence="1">Uncharacterized protein</fullName>
    </submittedName>
</protein>
<accession>A0A9Q0YMS3</accession>